<protein>
    <recommendedName>
        <fullName evidence="3">EAL domain-containing protein</fullName>
    </recommendedName>
</protein>
<sequence length="72" mass="7647">MGEFVTIKALLRSSGGSIARQRRAVSGSAVVHSAVTNSGWTRNLGCTHAQGYLYGRPSADVRGRTDKPTTAR</sequence>
<evidence type="ECO:0000313" key="1">
    <source>
        <dbReference type="EMBL" id="MBY6322681.1"/>
    </source>
</evidence>
<organism evidence="1 2">
    <name type="scientific">Rhodococcoides kroppenstedtii</name>
    <dbReference type="NCBI Taxonomy" id="293050"/>
    <lineage>
        <taxon>Bacteria</taxon>
        <taxon>Bacillati</taxon>
        <taxon>Actinomycetota</taxon>
        <taxon>Actinomycetes</taxon>
        <taxon>Mycobacteriales</taxon>
        <taxon>Nocardiaceae</taxon>
        <taxon>Rhodococcoides</taxon>
    </lineage>
</organism>
<evidence type="ECO:0008006" key="3">
    <source>
        <dbReference type="Google" id="ProtNLM"/>
    </source>
</evidence>
<accession>A0ABS7NXC9</accession>
<dbReference type="RefSeq" id="WP_068103174.1">
    <property type="nucleotide sequence ID" value="NZ_JABUKE010000024.1"/>
</dbReference>
<dbReference type="EMBL" id="JABUKG010000023">
    <property type="protein sequence ID" value="MBY6322681.1"/>
    <property type="molecule type" value="Genomic_DNA"/>
</dbReference>
<reference evidence="1 2" key="1">
    <citation type="submission" date="2020-06" db="EMBL/GenBank/DDBJ databases">
        <title>Taxonomy, biology and ecology of Rhodococcus bacteria occurring in California pistachio and other woody hosts as revealed by genome sequence analyses.</title>
        <authorList>
            <person name="Gai Y."/>
            <person name="Riely B."/>
        </authorList>
    </citation>
    <scope>NUCLEOTIDE SEQUENCE [LARGE SCALE GENOMIC DNA]</scope>
    <source>
        <strain evidence="1 2">BP-284</strain>
    </source>
</reference>
<gene>
    <name evidence="1" type="ORF">HQ605_17820</name>
</gene>
<evidence type="ECO:0000313" key="2">
    <source>
        <dbReference type="Proteomes" id="UP001520140"/>
    </source>
</evidence>
<proteinExistence type="predicted"/>
<name>A0ABS7NXC9_9NOCA</name>
<dbReference type="Proteomes" id="UP001520140">
    <property type="component" value="Unassembled WGS sequence"/>
</dbReference>
<comment type="caution">
    <text evidence="1">The sequence shown here is derived from an EMBL/GenBank/DDBJ whole genome shotgun (WGS) entry which is preliminary data.</text>
</comment>
<keyword evidence="2" id="KW-1185">Reference proteome</keyword>